<dbReference type="InterPro" id="IPR008963">
    <property type="entry name" value="Purple_acid_Pase-like_N"/>
</dbReference>
<comment type="similarity">
    <text evidence="3">Belongs to the metallophosphoesterase superfamily. Purple acid phosphatase family.</text>
</comment>
<dbReference type="InterPro" id="IPR025733">
    <property type="entry name" value="PAPs_C"/>
</dbReference>
<dbReference type="InterPro" id="IPR015914">
    <property type="entry name" value="PAPs_N"/>
</dbReference>
<keyword evidence="4" id="KW-0472">Membrane</keyword>
<dbReference type="SUPFAM" id="SSF49363">
    <property type="entry name" value="Purple acid phosphatase, N-terminal domain"/>
    <property type="match status" value="1"/>
</dbReference>
<evidence type="ECO:0000256" key="4">
    <source>
        <dbReference type="SAM" id="Phobius"/>
    </source>
</evidence>
<evidence type="ECO:0000259" key="6">
    <source>
        <dbReference type="Pfam" id="PF14008"/>
    </source>
</evidence>
<keyword evidence="3" id="KW-0378">Hydrolase</keyword>
<dbReference type="SUPFAM" id="SSF56300">
    <property type="entry name" value="Metallo-dependent phosphatases"/>
    <property type="match status" value="1"/>
</dbReference>
<evidence type="ECO:0000313" key="9">
    <source>
        <dbReference type="Proteomes" id="UP001164746"/>
    </source>
</evidence>
<evidence type="ECO:0000256" key="1">
    <source>
        <dbReference type="ARBA" id="ARBA00022729"/>
    </source>
</evidence>
<keyword evidence="4" id="KW-0812">Transmembrane</keyword>
<feature type="domain" description="Purple acid phosphatase C-terminal" evidence="6">
    <location>
        <begin position="296"/>
        <end position="351"/>
    </location>
</feature>
<keyword evidence="4" id="KW-1133">Transmembrane helix</keyword>
<comment type="catalytic activity">
    <reaction evidence="3">
        <text>a phosphate monoester + H2O = an alcohol + phosphate</text>
        <dbReference type="Rhea" id="RHEA:15017"/>
        <dbReference type="ChEBI" id="CHEBI:15377"/>
        <dbReference type="ChEBI" id="CHEBI:30879"/>
        <dbReference type="ChEBI" id="CHEBI:43474"/>
        <dbReference type="ChEBI" id="CHEBI:67140"/>
        <dbReference type="EC" id="3.1.3.2"/>
    </reaction>
</comment>
<dbReference type="InterPro" id="IPR004843">
    <property type="entry name" value="Calcineurin-like_PHP"/>
</dbReference>
<dbReference type="EMBL" id="CP111019">
    <property type="protein sequence ID" value="WAR12751.1"/>
    <property type="molecule type" value="Genomic_DNA"/>
</dbReference>
<reference evidence="8" key="1">
    <citation type="submission" date="2022-11" db="EMBL/GenBank/DDBJ databases">
        <title>Centuries of genome instability and evolution in soft-shell clam transmissible cancer (bioRxiv).</title>
        <authorList>
            <person name="Hart S.F.M."/>
            <person name="Yonemitsu M.A."/>
            <person name="Giersch R.M."/>
            <person name="Beal B.F."/>
            <person name="Arriagada G."/>
            <person name="Davis B.W."/>
            <person name="Ostrander E.A."/>
            <person name="Goff S.P."/>
            <person name="Metzger M.J."/>
        </authorList>
    </citation>
    <scope>NUCLEOTIDE SEQUENCE</scope>
    <source>
        <strain evidence="8">MELC-2E11</strain>
        <tissue evidence="8">Siphon/mantle</tissue>
    </source>
</reference>
<dbReference type="Pfam" id="PF16656">
    <property type="entry name" value="Pur_ac_phosph_N"/>
    <property type="match status" value="1"/>
</dbReference>
<organism evidence="8 9">
    <name type="scientific">Mya arenaria</name>
    <name type="common">Soft-shell clam</name>
    <dbReference type="NCBI Taxonomy" id="6604"/>
    <lineage>
        <taxon>Eukaryota</taxon>
        <taxon>Metazoa</taxon>
        <taxon>Spiralia</taxon>
        <taxon>Lophotrochozoa</taxon>
        <taxon>Mollusca</taxon>
        <taxon>Bivalvia</taxon>
        <taxon>Autobranchia</taxon>
        <taxon>Heteroconchia</taxon>
        <taxon>Euheterodonta</taxon>
        <taxon>Imparidentia</taxon>
        <taxon>Neoheterodontei</taxon>
        <taxon>Myida</taxon>
        <taxon>Myoidea</taxon>
        <taxon>Myidae</taxon>
        <taxon>Mya</taxon>
    </lineage>
</organism>
<accession>A0ABY7EV98</accession>
<keyword evidence="1 3" id="KW-0732">Signal</keyword>
<dbReference type="Pfam" id="PF00149">
    <property type="entry name" value="Metallophos"/>
    <property type="match status" value="1"/>
</dbReference>
<keyword evidence="9" id="KW-1185">Reference proteome</keyword>
<feature type="chain" id="PRO_5044967634" description="Purple acid phosphatase" evidence="3">
    <location>
        <begin position="24"/>
        <end position="491"/>
    </location>
</feature>
<dbReference type="PANTHER" id="PTHR45867">
    <property type="entry name" value="PURPLE ACID PHOSPHATASE"/>
    <property type="match status" value="1"/>
</dbReference>
<evidence type="ECO:0000256" key="2">
    <source>
        <dbReference type="ARBA" id="ARBA00023180"/>
    </source>
</evidence>
<feature type="transmembrane region" description="Helical" evidence="4">
    <location>
        <begin position="417"/>
        <end position="437"/>
    </location>
</feature>
<evidence type="ECO:0000259" key="5">
    <source>
        <dbReference type="Pfam" id="PF00149"/>
    </source>
</evidence>
<dbReference type="EC" id="3.1.3.2" evidence="3"/>
<evidence type="ECO:0000259" key="7">
    <source>
        <dbReference type="Pfam" id="PF16656"/>
    </source>
</evidence>
<name>A0ABY7EV98_MYAAR</name>
<protein>
    <recommendedName>
        <fullName evidence="3">Purple acid phosphatase</fullName>
        <ecNumber evidence="3">3.1.3.2</ecNumber>
    </recommendedName>
</protein>
<evidence type="ECO:0000313" key="8">
    <source>
        <dbReference type="EMBL" id="WAR12751.1"/>
    </source>
</evidence>
<keyword evidence="2" id="KW-0325">Glycoprotein</keyword>
<dbReference type="Proteomes" id="UP001164746">
    <property type="component" value="Chromosome 8"/>
</dbReference>
<feature type="domain" description="Calcineurin-like phosphoesterase" evidence="5">
    <location>
        <begin position="106"/>
        <end position="275"/>
    </location>
</feature>
<dbReference type="Pfam" id="PF14008">
    <property type="entry name" value="Metallophos_C"/>
    <property type="match status" value="1"/>
</dbReference>
<gene>
    <name evidence="8" type="ORF">MAR_026931</name>
</gene>
<feature type="signal peptide" evidence="3">
    <location>
        <begin position="1"/>
        <end position="23"/>
    </location>
</feature>
<proteinExistence type="inferred from homology"/>
<dbReference type="PANTHER" id="PTHR45867:SF10">
    <property type="entry name" value="PURPLE ACID PHOSPHATASE"/>
    <property type="match status" value="1"/>
</dbReference>
<feature type="domain" description="Purple acid phosphatase N-terminal" evidence="7">
    <location>
        <begin position="34"/>
        <end position="100"/>
    </location>
</feature>
<sequence>MKLESTKMFWLLIFSTILSMCRASIETDKVQCDPEQVHLAFGDRLTEMVVSWATPGECESRVQYGSGPWDMTTVVQATREMFTYSDGVKPPIYMYRALLNAWSPEFIVYGDLGIHSESLTNLKQEVLKGKYTALLHVGDFGYNLYDKIEPNESFKQYRYRFSMPNTDWPIPLNKMWYSIDIGPVHFLSYSTEVFFLEDKRYIESQRQWISVDLETANKNRHTTPWIVALGHRPMYCSNNDGDDCTKEDSLVKLGLEDIFYNNGVDVILQAHEHSYERLWPMYKSVVLAKNFTNPHAPVQIITGAAGNKHATWSAFRMDNRSLNSFGRLKVDNSSHLYWEQVAVFGGEVLDSIWITQESHGPFSHNTLPADQQDKIREQTEVDEQNIDKHNLRPKPETTGDTLTEKVSKAIKGADVRVIIGISFGAFVVLFLLIVCIVKSCSGRRVKSYRRWETLDYGKKFYSTVKNDDKEADDFEVDVTDGTTKLISTNID</sequence>
<dbReference type="Gene3D" id="3.60.21.10">
    <property type="match status" value="1"/>
</dbReference>
<dbReference type="InterPro" id="IPR041792">
    <property type="entry name" value="MPP_PAP"/>
</dbReference>
<dbReference type="InterPro" id="IPR029052">
    <property type="entry name" value="Metallo-depent_PP-like"/>
</dbReference>
<evidence type="ECO:0000256" key="3">
    <source>
        <dbReference type="RuleBase" id="RU361203"/>
    </source>
</evidence>
<dbReference type="CDD" id="cd00839">
    <property type="entry name" value="MPP_PAPs"/>
    <property type="match status" value="1"/>
</dbReference>